<dbReference type="SUPFAM" id="SSF48264">
    <property type="entry name" value="Cytochrome P450"/>
    <property type="match status" value="1"/>
</dbReference>
<keyword evidence="4 9" id="KW-0349">Heme</keyword>
<accession>A0AAD7G2Z3</accession>
<dbReference type="InterPro" id="IPR050364">
    <property type="entry name" value="Cytochrome_P450_fung"/>
</dbReference>
<dbReference type="AlphaFoldDB" id="A0AAD7G2Z3"/>
<dbReference type="GO" id="GO:0005506">
    <property type="term" value="F:iron ion binding"/>
    <property type="evidence" value="ECO:0007669"/>
    <property type="project" value="InterPro"/>
</dbReference>
<evidence type="ECO:0000256" key="10">
    <source>
        <dbReference type="RuleBase" id="RU000461"/>
    </source>
</evidence>
<keyword evidence="13" id="KW-1185">Reference proteome</keyword>
<dbReference type="GO" id="GO:0004497">
    <property type="term" value="F:monooxygenase activity"/>
    <property type="evidence" value="ECO:0007669"/>
    <property type="project" value="UniProtKB-KW"/>
</dbReference>
<comment type="caution">
    <text evidence="12">The sequence shown here is derived from an EMBL/GenBank/DDBJ whole genome shotgun (WGS) entry which is preliminary data.</text>
</comment>
<evidence type="ECO:0000256" key="5">
    <source>
        <dbReference type="ARBA" id="ARBA00022723"/>
    </source>
</evidence>
<dbReference type="InterPro" id="IPR017972">
    <property type="entry name" value="Cyt_P450_CS"/>
</dbReference>
<proteinExistence type="inferred from homology"/>
<evidence type="ECO:0000256" key="8">
    <source>
        <dbReference type="ARBA" id="ARBA00023033"/>
    </source>
</evidence>
<evidence type="ECO:0000313" key="13">
    <source>
        <dbReference type="Proteomes" id="UP001221757"/>
    </source>
</evidence>
<dbReference type="CDD" id="cd11065">
    <property type="entry name" value="CYP64-like"/>
    <property type="match status" value="1"/>
</dbReference>
<evidence type="ECO:0000256" key="4">
    <source>
        <dbReference type="ARBA" id="ARBA00022617"/>
    </source>
</evidence>
<dbReference type="EMBL" id="JARKIE010000330">
    <property type="protein sequence ID" value="KAJ7653799.1"/>
    <property type="molecule type" value="Genomic_DNA"/>
</dbReference>
<evidence type="ECO:0000256" key="9">
    <source>
        <dbReference type="PIRSR" id="PIRSR602401-1"/>
    </source>
</evidence>
<dbReference type="PANTHER" id="PTHR46300">
    <property type="entry name" value="P450, PUTATIVE (EUROFUNG)-RELATED-RELATED"/>
    <property type="match status" value="1"/>
</dbReference>
<dbReference type="PRINTS" id="PR00385">
    <property type="entry name" value="P450"/>
</dbReference>
<gene>
    <name evidence="12" type="ORF">B0H17DRAFT_393880</name>
</gene>
<keyword evidence="5 9" id="KW-0479">Metal-binding</keyword>
<dbReference type="InterPro" id="IPR001128">
    <property type="entry name" value="Cyt_P450"/>
</dbReference>
<organism evidence="12 13">
    <name type="scientific">Mycena rosella</name>
    <name type="common">Pink bonnet</name>
    <name type="synonym">Agaricus rosellus</name>
    <dbReference type="NCBI Taxonomy" id="1033263"/>
    <lineage>
        <taxon>Eukaryota</taxon>
        <taxon>Fungi</taxon>
        <taxon>Dikarya</taxon>
        <taxon>Basidiomycota</taxon>
        <taxon>Agaricomycotina</taxon>
        <taxon>Agaricomycetes</taxon>
        <taxon>Agaricomycetidae</taxon>
        <taxon>Agaricales</taxon>
        <taxon>Marasmiineae</taxon>
        <taxon>Mycenaceae</taxon>
        <taxon>Mycena</taxon>
    </lineage>
</organism>
<dbReference type="GO" id="GO:0020037">
    <property type="term" value="F:heme binding"/>
    <property type="evidence" value="ECO:0007669"/>
    <property type="project" value="InterPro"/>
</dbReference>
<evidence type="ECO:0000256" key="11">
    <source>
        <dbReference type="SAM" id="Phobius"/>
    </source>
</evidence>
<comment type="similarity">
    <text evidence="3 10">Belongs to the cytochrome P450 family.</text>
</comment>
<comment type="cofactor">
    <cofactor evidence="1 9">
        <name>heme</name>
        <dbReference type="ChEBI" id="CHEBI:30413"/>
    </cofactor>
</comment>
<feature type="binding site" description="axial binding residue" evidence="9">
    <location>
        <position position="439"/>
    </location>
    <ligand>
        <name>heme</name>
        <dbReference type="ChEBI" id="CHEBI:30413"/>
    </ligand>
    <ligandPart>
        <name>Fe</name>
        <dbReference type="ChEBI" id="CHEBI:18248"/>
    </ligandPart>
</feature>
<dbReference type="PANTHER" id="PTHR46300:SF7">
    <property type="entry name" value="P450, PUTATIVE (EUROFUNG)-RELATED"/>
    <property type="match status" value="1"/>
</dbReference>
<dbReference type="InterPro" id="IPR002401">
    <property type="entry name" value="Cyt_P450_E_grp-I"/>
</dbReference>
<evidence type="ECO:0000256" key="7">
    <source>
        <dbReference type="ARBA" id="ARBA00023004"/>
    </source>
</evidence>
<evidence type="ECO:0000256" key="2">
    <source>
        <dbReference type="ARBA" id="ARBA00005179"/>
    </source>
</evidence>
<keyword evidence="11" id="KW-0812">Transmembrane</keyword>
<dbReference type="Pfam" id="PF00067">
    <property type="entry name" value="p450"/>
    <property type="match status" value="1"/>
</dbReference>
<evidence type="ECO:0000256" key="3">
    <source>
        <dbReference type="ARBA" id="ARBA00010617"/>
    </source>
</evidence>
<name>A0AAD7G2Z3_MYCRO</name>
<feature type="transmembrane region" description="Helical" evidence="11">
    <location>
        <begin position="12"/>
        <end position="30"/>
    </location>
</feature>
<keyword evidence="6 10" id="KW-0560">Oxidoreductase</keyword>
<evidence type="ECO:0000256" key="6">
    <source>
        <dbReference type="ARBA" id="ARBA00023002"/>
    </source>
</evidence>
<dbReference type="GO" id="GO:0016705">
    <property type="term" value="F:oxidoreductase activity, acting on paired donors, with incorporation or reduction of molecular oxygen"/>
    <property type="evidence" value="ECO:0007669"/>
    <property type="project" value="InterPro"/>
</dbReference>
<keyword evidence="11" id="KW-0472">Membrane</keyword>
<evidence type="ECO:0000256" key="1">
    <source>
        <dbReference type="ARBA" id="ARBA00001971"/>
    </source>
</evidence>
<dbReference type="Gene3D" id="1.10.630.10">
    <property type="entry name" value="Cytochrome P450"/>
    <property type="match status" value="1"/>
</dbReference>
<sequence length="499" mass="56120">MDVLNRIAALPPTTILGAGVVTFLVIRLWFRKAAHPLPPGPRGLPFLGNVLHLPIKGQWLTFTEWAKKYGDVIHVSAMGQSIIILSSAQAAKDLLDGRSGIYSDRPSFTFGGELVGYQDQTPLVHSGQGIRDHRKLMAEVLGPRVVSKWHDMEEVMMHNFLRALLRTPDAYANHIRRVIASIMFDISHGHVIAEGEDRLMALAEQAVTDFSASMVPGRYLVDTFPILRHAPEWVGFKREAKHLRKTMVAMRDEPWDMVKRQIAEGTAKPSFTTSLIERDPNPSVETEMLYKWVSNGLYTAAVDTTLAAMLSFFFAMSTHHDIQKKVQEELDRVVGHDRLPSFADRENLPYLEAVLKEVHRWHPVGPLAIPHRLEKDDVYNGFHIPGGSIVFPNVWAIMRDEALYPDAATFKPERFLDTAAKGVNPDPLTFAFGYGRRVCPGRDLANDVLFILAAMTLSVYNLRCEEENVQYTDTPITHPAPFKCSIKPRSREAETLISL</sequence>
<dbReference type="PROSITE" id="PS00086">
    <property type="entry name" value="CYTOCHROME_P450"/>
    <property type="match status" value="1"/>
</dbReference>
<keyword evidence="11" id="KW-1133">Transmembrane helix</keyword>
<comment type="pathway">
    <text evidence="2">Secondary metabolite biosynthesis.</text>
</comment>
<reference evidence="12" key="1">
    <citation type="submission" date="2023-03" db="EMBL/GenBank/DDBJ databases">
        <title>Massive genome expansion in bonnet fungi (Mycena s.s.) driven by repeated elements and novel gene families across ecological guilds.</title>
        <authorList>
            <consortium name="Lawrence Berkeley National Laboratory"/>
            <person name="Harder C.B."/>
            <person name="Miyauchi S."/>
            <person name="Viragh M."/>
            <person name="Kuo A."/>
            <person name="Thoen E."/>
            <person name="Andreopoulos B."/>
            <person name="Lu D."/>
            <person name="Skrede I."/>
            <person name="Drula E."/>
            <person name="Henrissat B."/>
            <person name="Morin E."/>
            <person name="Kohler A."/>
            <person name="Barry K."/>
            <person name="LaButti K."/>
            <person name="Morin E."/>
            <person name="Salamov A."/>
            <person name="Lipzen A."/>
            <person name="Mereny Z."/>
            <person name="Hegedus B."/>
            <person name="Baldrian P."/>
            <person name="Stursova M."/>
            <person name="Weitz H."/>
            <person name="Taylor A."/>
            <person name="Grigoriev I.V."/>
            <person name="Nagy L.G."/>
            <person name="Martin F."/>
            <person name="Kauserud H."/>
        </authorList>
    </citation>
    <scope>NUCLEOTIDE SEQUENCE</scope>
    <source>
        <strain evidence="12">CBHHK067</strain>
    </source>
</reference>
<protein>
    <submittedName>
        <fullName evidence="12">Cytochrome P450</fullName>
    </submittedName>
</protein>
<dbReference type="InterPro" id="IPR036396">
    <property type="entry name" value="Cyt_P450_sf"/>
</dbReference>
<evidence type="ECO:0000313" key="12">
    <source>
        <dbReference type="EMBL" id="KAJ7653799.1"/>
    </source>
</evidence>
<keyword evidence="7 9" id="KW-0408">Iron</keyword>
<dbReference type="Proteomes" id="UP001221757">
    <property type="component" value="Unassembled WGS sequence"/>
</dbReference>
<dbReference type="PRINTS" id="PR00463">
    <property type="entry name" value="EP450I"/>
</dbReference>
<keyword evidence="8 10" id="KW-0503">Monooxygenase</keyword>